<evidence type="ECO:0000313" key="6">
    <source>
        <dbReference type="EMBL" id="KAK0402784.1"/>
    </source>
</evidence>
<reference evidence="6" key="1">
    <citation type="submission" date="2023-06" db="EMBL/GenBank/DDBJ databases">
        <title>Genomic analysis of the entomopathogenic nematode Steinernema hermaphroditum.</title>
        <authorList>
            <person name="Schwarz E.M."/>
            <person name="Heppert J.K."/>
            <person name="Baniya A."/>
            <person name="Schwartz H.T."/>
            <person name="Tan C.-H."/>
            <person name="Antoshechkin I."/>
            <person name="Sternberg P.W."/>
            <person name="Goodrich-Blair H."/>
            <person name="Dillman A.R."/>
        </authorList>
    </citation>
    <scope>NUCLEOTIDE SEQUENCE</scope>
    <source>
        <strain evidence="6">PS9179</strain>
        <tissue evidence="6">Whole animal</tissue>
    </source>
</reference>
<sequence>MHGLGRSALISQKEADFQKMDCIPPVFYNEVFGQLPKNDIQPAQDLPGAIGILAIDHYNQRRELKLLVSMSQESRCYFKLLDLSMLGAQSISFSDLRSKYDRVESVILTLAPGNEAEPAMPLESALRKISLALRLAANCEFENSSYHRLPKVFCTKLFKILARSQTFTSVKTMNHGKECEEFVRKQMESVHLEVLSLGGVWPYDFNELIASFTRKPKLYKLSCYVSNISINYKTVVSLLHRWADGDLKDVVVNIRASFDKHRAYPENALYMGRKNEVHEIAKKAGIPVPKSIFVSFADGKSKEEMLDYIISETPRFPMFRKPKMLMGLRGVDKIESRNDLLAWVEDRMAEGDKEARLTVHCNLQHSFQTYIVQEYVTGTEFTVSTVLLQDGSWVPLVVKHVAFEWSHSQCLSSGKPVVSLVKPFQEAEEVSFPRIREFTQKVIDAFRPPHPQVFCFQGFQRTRGKDDYVLNELAFRPAGERVNPLCYNACGVNQYSALILASIDPFYMPKPSSSWKRRLITGIWYPMREGTLLEHNEFPCFPDISGKITGEWHIPAGAKMKKARNMGHMVATLFLESNSKEERNKDFEWIATNWTPKVAE</sequence>
<dbReference type="SUPFAM" id="SSF56059">
    <property type="entry name" value="Glutathione synthetase ATP-binding domain-like"/>
    <property type="match status" value="1"/>
</dbReference>
<evidence type="ECO:0000259" key="5">
    <source>
        <dbReference type="PROSITE" id="PS50975"/>
    </source>
</evidence>
<proteinExistence type="predicted"/>
<dbReference type="InterPro" id="IPR013815">
    <property type="entry name" value="ATP_grasp_subdomain_1"/>
</dbReference>
<dbReference type="PANTHER" id="PTHR43585">
    <property type="entry name" value="FUMIPYRROLE BIOSYNTHESIS PROTEIN C"/>
    <property type="match status" value="1"/>
</dbReference>
<evidence type="ECO:0000256" key="2">
    <source>
        <dbReference type="ARBA" id="ARBA00022741"/>
    </source>
</evidence>
<dbReference type="Gene3D" id="3.30.1490.20">
    <property type="entry name" value="ATP-grasp fold, A domain"/>
    <property type="match status" value="1"/>
</dbReference>
<dbReference type="GO" id="GO:0046872">
    <property type="term" value="F:metal ion binding"/>
    <property type="evidence" value="ECO:0007669"/>
    <property type="project" value="InterPro"/>
</dbReference>
<dbReference type="GO" id="GO:0016874">
    <property type="term" value="F:ligase activity"/>
    <property type="evidence" value="ECO:0007669"/>
    <property type="project" value="UniProtKB-KW"/>
</dbReference>
<dbReference type="PROSITE" id="PS50975">
    <property type="entry name" value="ATP_GRASP"/>
    <property type="match status" value="1"/>
</dbReference>
<keyword evidence="3 4" id="KW-0067">ATP-binding</keyword>
<keyword evidence="7" id="KW-1185">Reference proteome</keyword>
<dbReference type="InterPro" id="IPR011761">
    <property type="entry name" value="ATP-grasp"/>
</dbReference>
<evidence type="ECO:0000313" key="7">
    <source>
        <dbReference type="Proteomes" id="UP001175271"/>
    </source>
</evidence>
<accession>A0AA39LMT5</accession>
<evidence type="ECO:0000256" key="4">
    <source>
        <dbReference type="PROSITE-ProRule" id="PRU00409"/>
    </source>
</evidence>
<dbReference type="GO" id="GO:0005524">
    <property type="term" value="F:ATP binding"/>
    <property type="evidence" value="ECO:0007669"/>
    <property type="project" value="UniProtKB-UniRule"/>
</dbReference>
<dbReference type="PANTHER" id="PTHR43585:SF2">
    <property type="entry name" value="ATP-GRASP ENZYME FSQD"/>
    <property type="match status" value="1"/>
</dbReference>
<dbReference type="Proteomes" id="UP001175271">
    <property type="component" value="Unassembled WGS sequence"/>
</dbReference>
<feature type="domain" description="ATP-grasp" evidence="5">
    <location>
        <begin position="278"/>
        <end position="503"/>
    </location>
</feature>
<gene>
    <name evidence="6" type="ORF">QR680_016530</name>
</gene>
<dbReference type="Gene3D" id="3.30.470.20">
    <property type="entry name" value="ATP-grasp fold, B domain"/>
    <property type="match status" value="1"/>
</dbReference>
<dbReference type="InterPro" id="IPR052032">
    <property type="entry name" value="ATP-dep_AA_Ligase"/>
</dbReference>
<dbReference type="EMBL" id="JAUCMV010000004">
    <property type="protein sequence ID" value="KAK0402784.1"/>
    <property type="molecule type" value="Genomic_DNA"/>
</dbReference>
<keyword evidence="1" id="KW-0436">Ligase</keyword>
<protein>
    <recommendedName>
        <fullName evidence="5">ATP-grasp domain-containing protein</fullName>
    </recommendedName>
</protein>
<name>A0AA39LMT5_9BILA</name>
<comment type="caution">
    <text evidence="6">The sequence shown here is derived from an EMBL/GenBank/DDBJ whole genome shotgun (WGS) entry which is preliminary data.</text>
</comment>
<dbReference type="AlphaFoldDB" id="A0AA39LMT5"/>
<evidence type="ECO:0000256" key="3">
    <source>
        <dbReference type="ARBA" id="ARBA00022840"/>
    </source>
</evidence>
<keyword evidence="2 4" id="KW-0547">Nucleotide-binding</keyword>
<evidence type="ECO:0000256" key="1">
    <source>
        <dbReference type="ARBA" id="ARBA00022598"/>
    </source>
</evidence>
<organism evidence="6 7">
    <name type="scientific">Steinernema hermaphroditum</name>
    <dbReference type="NCBI Taxonomy" id="289476"/>
    <lineage>
        <taxon>Eukaryota</taxon>
        <taxon>Metazoa</taxon>
        <taxon>Ecdysozoa</taxon>
        <taxon>Nematoda</taxon>
        <taxon>Chromadorea</taxon>
        <taxon>Rhabditida</taxon>
        <taxon>Tylenchina</taxon>
        <taxon>Panagrolaimomorpha</taxon>
        <taxon>Strongyloidoidea</taxon>
        <taxon>Steinernematidae</taxon>
        <taxon>Steinernema</taxon>
    </lineage>
</organism>